<proteinExistence type="predicted"/>
<dbReference type="EMBL" id="PDUG01000006">
    <property type="protein sequence ID" value="PIC17432.1"/>
    <property type="molecule type" value="Genomic_DNA"/>
</dbReference>
<comment type="caution">
    <text evidence="1">The sequence shown here is derived from an EMBL/GenBank/DDBJ whole genome shotgun (WGS) entry which is preliminary data.</text>
</comment>
<reference evidence="2" key="1">
    <citation type="submission" date="2017-10" db="EMBL/GenBank/DDBJ databases">
        <title>Rapid genome shrinkage in a self-fertile nematode reveals novel sperm competition proteins.</title>
        <authorList>
            <person name="Yin D."/>
            <person name="Schwarz E.M."/>
            <person name="Thomas C.G."/>
            <person name="Felde R.L."/>
            <person name="Korf I.F."/>
            <person name="Cutter A.D."/>
            <person name="Schartner C.M."/>
            <person name="Ralston E.J."/>
            <person name="Meyer B.J."/>
            <person name="Haag E.S."/>
        </authorList>
    </citation>
    <scope>NUCLEOTIDE SEQUENCE [LARGE SCALE GENOMIC DNA]</scope>
    <source>
        <strain evidence="2">JU1422</strain>
    </source>
</reference>
<accession>A0A2G5SR50</accession>
<evidence type="ECO:0000313" key="2">
    <source>
        <dbReference type="Proteomes" id="UP000230233"/>
    </source>
</evidence>
<dbReference type="Proteomes" id="UP000230233">
    <property type="component" value="Chromosome X"/>
</dbReference>
<organism evidence="1 2">
    <name type="scientific">Caenorhabditis nigoni</name>
    <dbReference type="NCBI Taxonomy" id="1611254"/>
    <lineage>
        <taxon>Eukaryota</taxon>
        <taxon>Metazoa</taxon>
        <taxon>Ecdysozoa</taxon>
        <taxon>Nematoda</taxon>
        <taxon>Chromadorea</taxon>
        <taxon>Rhabditida</taxon>
        <taxon>Rhabditina</taxon>
        <taxon>Rhabditomorpha</taxon>
        <taxon>Rhabditoidea</taxon>
        <taxon>Rhabditidae</taxon>
        <taxon>Peloderinae</taxon>
        <taxon>Caenorhabditis</taxon>
    </lineage>
</organism>
<sequence>MFNNRQRTWTKLIETCDTVLKRLNSEISKWKLTATCVPEADETAKQALITISEQWAEVLIYFSQLHHSLKNNPSSQEIQEKKARLLLALESAEELLDTFIGQLRDSCESIGAAKRTRADWRSQWKKRKKKSMSSWKS</sequence>
<keyword evidence="2" id="KW-1185">Reference proteome</keyword>
<protein>
    <submittedName>
        <fullName evidence="1">Uncharacterized protein</fullName>
    </submittedName>
</protein>
<gene>
    <name evidence="1" type="primary">Cnig_chr_X.g23673</name>
    <name evidence="1" type="ORF">B9Z55_023673</name>
</gene>
<dbReference type="AlphaFoldDB" id="A0A2G5SR50"/>
<evidence type="ECO:0000313" key="1">
    <source>
        <dbReference type="EMBL" id="PIC17432.1"/>
    </source>
</evidence>
<name>A0A2G5SR50_9PELO</name>